<proteinExistence type="predicted"/>
<evidence type="ECO:0000313" key="3">
    <source>
        <dbReference type="Proteomes" id="UP000324222"/>
    </source>
</evidence>
<dbReference type="AlphaFoldDB" id="A0A5B7FB86"/>
<dbReference type="Proteomes" id="UP000324222">
    <property type="component" value="Unassembled WGS sequence"/>
</dbReference>
<comment type="caution">
    <text evidence="2">The sequence shown here is derived from an EMBL/GenBank/DDBJ whole genome shotgun (WGS) entry which is preliminary data.</text>
</comment>
<protein>
    <submittedName>
        <fullName evidence="2">Uncharacterized protein</fullName>
    </submittedName>
</protein>
<feature type="compositionally biased region" description="Pro residues" evidence="1">
    <location>
        <begin position="143"/>
        <end position="153"/>
    </location>
</feature>
<organism evidence="2 3">
    <name type="scientific">Portunus trituberculatus</name>
    <name type="common">Swimming crab</name>
    <name type="synonym">Neptunus trituberculatus</name>
    <dbReference type="NCBI Taxonomy" id="210409"/>
    <lineage>
        <taxon>Eukaryota</taxon>
        <taxon>Metazoa</taxon>
        <taxon>Ecdysozoa</taxon>
        <taxon>Arthropoda</taxon>
        <taxon>Crustacea</taxon>
        <taxon>Multicrustacea</taxon>
        <taxon>Malacostraca</taxon>
        <taxon>Eumalacostraca</taxon>
        <taxon>Eucarida</taxon>
        <taxon>Decapoda</taxon>
        <taxon>Pleocyemata</taxon>
        <taxon>Brachyura</taxon>
        <taxon>Eubrachyura</taxon>
        <taxon>Portunoidea</taxon>
        <taxon>Portunidae</taxon>
        <taxon>Portuninae</taxon>
        <taxon>Portunus</taxon>
    </lineage>
</organism>
<feature type="region of interest" description="Disordered" evidence="1">
    <location>
        <begin position="139"/>
        <end position="159"/>
    </location>
</feature>
<name>A0A5B7FB86_PORTR</name>
<evidence type="ECO:0000256" key="1">
    <source>
        <dbReference type="SAM" id="MobiDB-lite"/>
    </source>
</evidence>
<gene>
    <name evidence="2" type="ORF">E2C01_038602</name>
</gene>
<accession>A0A5B7FB86</accession>
<keyword evidence="3" id="KW-1185">Reference proteome</keyword>
<evidence type="ECO:0000313" key="2">
    <source>
        <dbReference type="EMBL" id="MPC44920.1"/>
    </source>
</evidence>
<sequence>MKGAGPLSRKKVRCSGMRNENAAGTAQVPTPWKISGWEQKEKSTLEADGGSPQTVCIGASTASHYLSCPLEVLFHSSISPSHRCTPLKVTQVVQLVGKFYQFGFMGSIRCMHNLKALSFFRGQTFVICYLRMEKSKGISMRLPPHPPQPPAQPPSVQRHLAAPGGKCQCLPLCHEGGLLAVHPHPLLLPPPVDRTI</sequence>
<reference evidence="2 3" key="1">
    <citation type="submission" date="2019-05" db="EMBL/GenBank/DDBJ databases">
        <title>Another draft genome of Portunus trituberculatus and its Hox gene families provides insights of decapod evolution.</title>
        <authorList>
            <person name="Jeong J.-H."/>
            <person name="Song I."/>
            <person name="Kim S."/>
            <person name="Choi T."/>
            <person name="Kim D."/>
            <person name="Ryu S."/>
            <person name="Kim W."/>
        </authorList>
    </citation>
    <scope>NUCLEOTIDE SEQUENCE [LARGE SCALE GENOMIC DNA]</scope>
    <source>
        <tissue evidence="2">Muscle</tissue>
    </source>
</reference>
<dbReference type="EMBL" id="VSRR010006492">
    <property type="protein sequence ID" value="MPC44920.1"/>
    <property type="molecule type" value="Genomic_DNA"/>
</dbReference>